<dbReference type="GO" id="GO:0005634">
    <property type="term" value="C:nucleus"/>
    <property type="evidence" value="ECO:0007669"/>
    <property type="project" value="TreeGrafter"/>
</dbReference>
<dbReference type="Pfam" id="PF07985">
    <property type="entry name" value="SRR1"/>
    <property type="match status" value="1"/>
</dbReference>
<sequence>MVWSIAKMAAPGSFQDVADGFQLVSSKKRRKRRENRHKQTTGYLGHSQENGEDDNIDLNKLETKILAAKEELRCSEFFSTVQEIFRHVKSGDWEKLCVPDTQGSPSTSCQCNGLRRTPSTCHQYCSDCGTLADDLQTEFEAVVCYGLGRFSCCVTARYQLAFLLLLRDVLDVPSSCHVYDPVFSSCEKLLLQKLGCQLILENEEGKRQVDSRTLFYMPHCGKPLYNNLLWANWGQQLHNVVILGNSLSNMALRCPSQELEKAAFYIHSILDHTKEFPLPNNFHFQDIFNDLSLHVFPASDIPPSLWQQTTEPVYDLDWQEEIITNCDKS</sequence>
<dbReference type="KEGG" id="bbel:109465802"/>
<reference evidence="5" key="1">
    <citation type="submission" date="2025-08" db="UniProtKB">
        <authorList>
            <consortium name="RefSeq"/>
        </authorList>
    </citation>
    <scope>IDENTIFICATION</scope>
    <source>
        <tissue evidence="5">Gonad</tissue>
    </source>
</reference>
<name>A0A6P4Y2X7_BRABE</name>
<feature type="domain" description="SRR1-like" evidence="3">
    <location>
        <begin position="135"/>
        <end position="294"/>
    </location>
</feature>
<proteinExistence type="inferred from homology"/>
<evidence type="ECO:0000313" key="4">
    <source>
        <dbReference type="Proteomes" id="UP000515135"/>
    </source>
</evidence>
<dbReference type="PANTHER" id="PTHR28626">
    <property type="entry name" value="SRR1-LIKE PROTEIN"/>
    <property type="match status" value="1"/>
</dbReference>
<organism evidence="4 5">
    <name type="scientific">Branchiostoma belcheri</name>
    <name type="common">Amphioxus</name>
    <dbReference type="NCBI Taxonomy" id="7741"/>
    <lineage>
        <taxon>Eukaryota</taxon>
        <taxon>Metazoa</taxon>
        <taxon>Chordata</taxon>
        <taxon>Cephalochordata</taxon>
        <taxon>Leptocardii</taxon>
        <taxon>Amphioxiformes</taxon>
        <taxon>Branchiostomatidae</taxon>
        <taxon>Branchiostoma</taxon>
    </lineage>
</organism>
<gene>
    <name evidence="5" type="primary">LOC109465802</name>
</gene>
<dbReference type="GO" id="GO:0005737">
    <property type="term" value="C:cytoplasm"/>
    <property type="evidence" value="ECO:0007669"/>
    <property type="project" value="TreeGrafter"/>
</dbReference>
<evidence type="ECO:0000256" key="1">
    <source>
        <dbReference type="ARBA" id="ARBA00009856"/>
    </source>
</evidence>
<feature type="region of interest" description="Disordered" evidence="2">
    <location>
        <begin position="25"/>
        <end position="51"/>
    </location>
</feature>
<comment type="similarity">
    <text evidence="1">Belongs to the SRR1 family.</text>
</comment>
<dbReference type="AlphaFoldDB" id="A0A6P4Y2X7"/>
<dbReference type="PANTHER" id="PTHR28626:SF3">
    <property type="entry name" value="SRR1-LIKE PROTEIN"/>
    <property type="match status" value="1"/>
</dbReference>
<evidence type="ECO:0000259" key="3">
    <source>
        <dbReference type="Pfam" id="PF07985"/>
    </source>
</evidence>
<keyword evidence="4" id="KW-1185">Reference proteome</keyword>
<dbReference type="InterPro" id="IPR040044">
    <property type="entry name" value="SRR1L"/>
</dbReference>
<dbReference type="Proteomes" id="UP000515135">
    <property type="component" value="Unplaced"/>
</dbReference>
<dbReference type="OrthoDB" id="551431at2759"/>
<dbReference type="RefSeq" id="XP_019618803.1">
    <property type="nucleotide sequence ID" value="XM_019763244.1"/>
</dbReference>
<feature type="compositionally biased region" description="Basic residues" evidence="2">
    <location>
        <begin position="26"/>
        <end position="39"/>
    </location>
</feature>
<dbReference type="InterPro" id="IPR012942">
    <property type="entry name" value="SRR1-like"/>
</dbReference>
<protein>
    <submittedName>
        <fullName evidence="5">SRR1-like protein</fullName>
    </submittedName>
</protein>
<evidence type="ECO:0000256" key="2">
    <source>
        <dbReference type="SAM" id="MobiDB-lite"/>
    </source>
</evidence>
<dbReference type="GeneID" id="109465802"/>
<evidence type="ECO:0000313" key="5">
    <source>
        <dbReference type="RefSeq" id="XP_019618803.1"/>
    </source>
</evidence>
<accession>A0A6P4Y2X7</accession>